<dbReference type="SFLD" id="SFLDG01082">
    <property type="entry name" value="B12-binding_domain_containing"/>
    <property type="match status" value="1"/>
</dbReference>
<accession>A0A2U1AFG2</accession>
<dbReference type="InterPro" id="IPR029063">
    <property type="entry name" value="SAM-dependent_MTases_sf"/>
</dbReference>
<evidence type="ECO:0000313" key="2">
    <source>
        <dbReference type="EMBL" id="PVY35150.1"/>
    </source>
</evidence>
<dbReference type="InterPro" id="IPR007197">
    <property type="entry name" value="rSAM"/>
</dbReference>
<organism evidence="2 3">
    <name type="scientific">Victivallis vadensis</name>
    <dbReference type="NCBI Taxonomy" id="172901"/>
    <lineage>
        <taxon>Bacteria</taxon>
        <taxon>Pseudomonadati</taxon>
        <taxon>Lentisphaerota</taxon>
        <taxon>Lentisphaeria</taxon>
        <taxon>Victivallales</taxon>
        <taxon>Victivallaceae</taxon>
        <taxon>Victivallis</taxon>
    </lineage>
</organism>
<dbReference type="InterPro" id="IPR008471">
    <property type="entry name" value="MnmC-like_methylTransf"/>
</dbReference>
<sequence length="570" mass="63189">MKELNFFSDYLAKRYGRKLYRIPLDLALGCPNREGGFGAGCAFCAEDGSRARHLSRHLDLTGQVAAGVEFARNRYGAEPPYIAYFQAFTSTFAPAEKLRRLYREALAAADFKVVIIGTRPDALPEPVLDLLSELAREYELWIELGVQSSHDRTLELIRRGHDFAATVKAANQLAERGINAACHVIAGLPGESAEDFFRTAERIAALPFRAVKLHQLLTLKKTPLASPEFPVKPQPLNEYEYMEQAAEFLHRLPDDWLVMRLIAEADPETILAPRWWMSKGQFLELFREKFNSGGGGMFTGVATADGSPTLYHPGFRQHFHSLAGAATESLRKFTEPAALAERLKRGPVRLLDVGFGLGANAAAAVRCAQESRGELEILTLELDPRVLEASAKLYAAGSVEARLIGALRRDGYYAENGIRVTLLTGDARQSVRQLDGPFDVIFQDGFSPDCNPELWSYDFVRELARRLAPGGVLTSYCSAFPFRGALLRSGLQVGESVPFGRKRGGTVAAFDPALLPVPLPEKERGIICRSTAGVCYRDPSLTGTRETLFARRERLVRRLRNRGVPKWFKA</sequence>
<gene>
    <name evidence="2" type="ORF">C8D82_14311</name>
</gene>
<dbReference type="SUPFAM" id="SSF102114">
    <property type="entry name" value="Radical SAM enzymes"/>
    <property type="match status" value="1"/>
</dbReference>
<proteinExistence type="predicted"/>
<dbReference type="InterPro" id="IPR032432">
    <property type="entry name" value="Radical_SAM_C"/>
</dbReference>
<dbReference type="SFLD" id="SFLDG01086">
    <property type="entry name" value="elongater_protein-like"/>
    <property type="match status" value="1"/>
</dbReference>
<dbReference type="InterPro" id="IPR023404">
    <property type="entry name" value="rSAM_horseshoe"/>
</dbReference>
<dbReference type="GeneID" id="78297012"/>
<dbReference type="EMBL" id="QEKH01000043">
    <property type="protein sequence ID" value="PVY35150.1"/>
    <property type="molecule type" value="Genomic_DNA"/>
</dbReference>
<protein>
    <submittedName>
        <fullName evidence="2">Radical SAM protein (TIGR01212 family)</fullName>
    </submittedName>
</protein>
<dbReference type="RefSeq" id="WP_116885747.1">
    <property type="nucleotide sequence ID" value="NZ_CABMMC010000118.1"/>
</dbReference>
<dbReference type="Gene3D" id="3.40.50.150">
    <property type="entry name" value="Vaccinia Virus protein VP39"/>
    <property type="match status" value="1"/>
</dbReference>
<dbReference type="GO" id="GO:0016645">
    <property type="term" value="F:oxidoreductase activity, acting on the CH-NH group of donors"/>
    <property type="evidence" value="ECO:0007669"/>
    <property type="project" value="InterPro"/>
</dbReference>
<dbReference type="Pfam" id="PF04055">
    <property type="entry name" value="Radical_SAM"/>
    <property type="match status" value="1"/>
</dbReference>
<dbReference type="InterPro" id="IPR006638">
    <property type="entry name" value="Elp3/MiaA/NifB-like_rSAM"/>
</dbReference>
<comment type="caution">
    <text evidence="2">The sequence shown here is derived from an EMBL/GenBank/DDBJ whole genome shotgun (WGS) entry which is preliminary data.</text>
</comment>
<dbReference type="SMART" id="SM00729">
    <property type="entry name" value="Elp3"/>
    <property type="match status" value="1"/>
</dbReference>
<dbReference type="SUPFAM" id="SSF53335">
    <property type="entry name" value="S-adenosyl-L-methionine-dependent methyltransferases"/>
    <property type="match status" value="1"/>
</dbReference>
<keyword evidence="3" id="KW-1185">Reference proteome</keyword>
<name>A0A2U1AFG2_9BACT</name>
<dbReference type="SFLD" id="SFLDG01091">
    <property type="entry name" value="uncharacterized_CHP01210-like"/>
    <property type="match status" value="1"/>
</dbReference>
<dbReference type="Pfam" id="PF05430">
    <property type="entry name" value="Methyltransf_30"/>
    <property type="match status" value="1"/>
</dbReference>
<evidence type="ECO:0000259" key="1">
    <source>
        <dbReference type="PROSITE" id="PS51918"/>
    </source>
</evidence>
<dbReference type="InterPro" id="IPR058240">
    <property type="entry name" value="rSAM_sf"/>
</dbReference>
<dbReference type="InterPro" id="IPR005911">
    <property type="entry name" value="YhcC-like"/>
</dbReference>
<dbReference type="OrthoDB" id="9801689at2"/>
<evidence type="ECO:0000313" key="3">
    <source>
        <dbReference type="Proteomes" id="UP000245959"/>
    </source>
</evidence>
<dbReference type="Gene3D" id="3.80.30.20">
    <property type="entry name" value="tm_1862 like domain"/>
    <property type="match status" value="1"/>
</dbReference>
<dbReference type="PANTHER" id="PTHR39963">
    <property type="entry name" value="SLL0983 PROTEIN"/>
    <property type="match status" value="1"/>
</dbReference>
<dbReference type="GO" id="GO:0051536">
    <property type="term" value="F:iron-sulfur cluster binding"/>
    <property type="evidence" value="ECO:0007669"/>
    <property type="project" value="InterPro"/>
</dbReference>
<dbReference type="Proteomes" id="UP000245959">
    <property type="component" value="Unassembled WGS sequence"/>
</dbReference>
<dbReference type="PANTHER" id="PTHR39963:SF1">
    <property type="entry name" value="MNMC-LIKE METHYLTRANSFERASE DOMAIN-CONTAINING PROTEIN"/>
    <property type="match status" value="1"/>
</dbReference>
<dbReference type="CDD" id="cd02440">
    <property type="entry name" value="AdoMet_MTases"/>
    <property type="match status" value="1"/>
</dbReference>
<dbReference type="NCBIfam" id="TIGR01212">
    <property type="entry name" value="TIGR01212 family radical SAM protein"/>
    <property type="match status" value="1"/>
</dbReference>
<dbReference type="PROSITE" id="PS51918">
    <property type="entry name" value="RADICAL_SAM"/>
    <property type="match status" value="1"/>
</dbReference>
<dbReference type="Pfam" id="PF16199">
    <property type="entry name" value="Radical_SAM_C"/>
    <property type="match status" value="1"/>
</dbReference>
<dbReference type="SFLD" id="SFLDS00029">
    <property type="entry name" value="Radical_SAM"/>
    <property type="match status" value="1"/>
</dbReference>
<dbReference type="AlphaFoldDB" id="A0A2U1AFG2"/>
<reference evidence="2 3" key="1">
    <citation type="submission" date="2018-04" db="EMBL/GenBank/DDBJ databases">
        <title>Genomic Encyclopedia of Type Strains, Phase IV (KMG-IV): sequencing the most valuable type-strain genomes for metagenomic binning, comparative biology and taxonomic classification.</title>
        <authorList>
            <person name="Goeker M."/>
        </authorList>
    </citation>
    <scope>NUCLEOTIDE SEQUENCE [LARGE SCALE GENOMIC DNA]</scope>
    <source>
        <strain evidence="2 3">DSM 14823</strain>
    </source>
</reference>
<feature type="domain" description="Radical SAM core" evidence="1">
    <location>
        <begin position="14"/>
        <end position="253"/>
    </location>
</feature>